<dbReference type="Gene3D" id="2.60.40.10">
    <property type="entry name" value="Immunoglobulins"/>
    <property type="match status" value="3"/>
</dbReference>
<dbReference type="CDD" id="cd00063">
    <property type="entry name" value="FN3"/>
    <property type="match status" value="2"/>
</dbReference>
<dbReference type="InterPro" id="IPR007110">
    <property type="entry name" value="Ig-like_dom"/>
</dbReference>
<dbReference type="GO" id="GO:0007155">
    <property type="term" value="P:cell adhesion"/>
    <property type="evidence" value="ECO:0007669"/>
    <property type="project" value="UniProtKB-KW"/>
</dbReference>
<dbReference type="AlphaFoldDB" id="A0AAW0XZH6"/>
<evidence type="ECO:0000256" key="5">
    <source>
        <dbReference type="ARBA" id="ARBA00022889"/>
    </source>
</evidence>
<evidence type="ECO:0000256" key="4">
    <source>
        <dbReference type="ARBA" id="ARBA00022737"/>
    </source>
</evidence>
<name>A0AAW0XZH6_CHEQU</name>
<dbReference type="PANTHER" id="PTHR13817:SF166">
    <property type="entry name" value="NEURONAL IGCAM-RELATED"/>
    <property type="match status" value="1"/>
</dbReference>
<dbReference type="InterPro" id="IPR013783">
    <property type="entry name" value="Ig-like_fold"/>
</dbReference>
<dbReference type="InterPro" id="IPR003961">
    <property type="entry name" value="FN3_dom"/>
</dbReference>
<evidence type="ECO:0000256" key="8">
    <source>
        <dbReference type="ARBA" id="ARBA00023157"/>
    </source>
</evidence>
<feature type="domain" description="Fibronectin type-III" evidence="11">
    <location>
        <begin position="93"/>
        <end position="185"/>
    </location>
</feature>
<evidence type="ECO:0000259" key="10">
    <source>
        <dbReference type="PROSITE" id="PS50835"/>
    </source>
</evidence>
<keyword evidence="4" id="KW-0677">Repeat</keyword>
<reference evidence="12 13" key="1">
    <citation type="journal article" date="2024" name="BMC Genomics">
        <title>Genome assembly of redclaw crayfish (Cherax quadricarinatus) provides insights into its immune adaptation and hypoxia tolerance.</title>
        <authorList>
            <person name="Liu Z."/>
            <person name="Zheng J."/>
            <person name="Li H."/>
            <person name="Fang K."/>
            <person name="Wang S."/>
            <person name="He J."/>
            <person name="Zhou D."/>
            <person name="Weng S."/>
            <person name="Chi M."/>
            <person name="Gu Z."/>
            <person name="He J."/>
            <person name="Li F."/>
            <person name="Wang M."/>
        </authorList>
    </citation>
    <scope>NUCLEOTIDE SEQUENCE [LARGE SCALE GENOMIC DNA]</scope>
    <source>
        <strain evidence="12">ZL_2023a</strain>
    </source>
</reference>
<organism evidence="12 13">
    <name type="scientific">Cherax quadricarinatus</name>
    <name type="common">Australian red claw crayfish</name>
    <dbReference type="NCBI Taxonomy" id="27406"/>
    <lineage>
        <taxon>Eukaryota</taxon>
        <taxon>Metazoa</taxon>
        <taxon>Ecdysozoa</taxon>
        <taxon>Arthropoda</taxon>
        <taxon>Crustacea</taxon>
        <taxon>Multicrustacea</taxon>
        <taxon>Malacostraca</taxon>
        <taxon>Eumalacostraca</taxon>
        <taxon>Eucarida</taxon>
        <taxon>Decapoda</taxon>
        <taxon>Pleocyemata</taxon>
        <taxon>Astacidea</taxon>
        <taxon>Parastacoidea</taxon>
        <taxon>Parastacidae</taxon>
        <taxon>Cherax</taxon>
    </lineage>
</organism>
<dbReference type="CDD" id="cd00096">
    <property type="entry name" value="Ig"/>
    <property type="match status" value="1"/>
</dbReference>
<protein>
    <submittedName>
        <fullName evidence="12">Uncharacterized protein</fullName>
    </submittedName>
</protein>
<keyword evidence="13" id="KW-1185">Reference proteome</keyword>
<dbReference type="InterPro" id="IPR003598">
    <property type="entry name" value="Ig_sub2"/>
</dbReference>
<dbReference type="InterPro" id="IPR036116">
    <property type="entry name" value="FN3_sf"/>
</dbReference>
<feature type="domain" description="Ig-like" evidence="10">
    <location>
        <begin position="3"/>
        <end position="87"/>
    </location>
</feature>
<evidence type="ECO:0000256" key="6">
    <source>
        <dbReference type="ARBA" id="ARBA00022989"/>
    </source>
</evidence>
<dbReference type="PANTHER" id="PTHR13817">
    <property type="entry name" value="TITIN"/>
    <property type="match status" value="1"/>
</dbReference>
<dbReference type="Pfam" id="PF25059">
    <property type="entry name" value="FN3_DSCAM-DSCAML_C"/>
    <property type="match status" value="1"/>
</dbReference>
<feature type="non-terminal residue" evidence="12">
    <location>
        <position position="278"/>
    </location>
</feature>
<dbReference type="Proteomes" id="UP001445076">
    <property type="component" value="Unassembled WGS sequence"/>
</dbReference>
<dbReference type="SMART" id="SM00409">
    <property type="entry name" value="IG"/>
    <property type="match status" value="1"/>
</dbReference>
<keyword evidence="7" id="KW-0472">Membrane</keyword>
<keyword evidence="5" id="KW-0130">Cell adhesion</keyword>
<accession>A0AAW0XZH6</accession>
<dbReference type="SUPFAM" id="SSF49265">
    <property type="entry name" value="Fibronectin type III"/>
    <property type="match status" value="1"/>
</dbReference>
<keyword evidence="2" id="KW-0812">Transmembrane</keyword>
<dbReference type="SMART" id="SM00408">
    <property type="entry name" value="IGc2"/>
    <property type="match status" value="1"/>
</dbReference>
<evidence type="ECO:0000313" key="12">
    <source>
        <dbReference type="EMBL" id="KAK8745263.1"/>
    </source>
</evidence>
<dbReference type="Pfam" id="PF13927">
    <property type="entry name" value="Ig_3"/>
    <property type="match status" value="1"/>
</dbReference>
<comment type="subcellular location">
    <subcellularLocation>
        <location evidence="1">Membrane</location>
        <topology evidence="1">Single-pass membrane protein</topology>
    </subcellularLocation>
</comment>
<dbReference type="PRINTS" id="PR00014">
    <property type="entry name" value="FNTYPEIII"/>
</dbReference>
<dbReference type="SUPFAM" id="SSF48726">
    <property type="entry name" value="Immunoglobulin"/>
    <property type="match status" value="1"/>
</dbReference>
<dbReference type="Pfam" id="PF00041">
    <property type="entry name" value="fn3"/>
    <property type="match status" value="1"/>
</dbReference>
<dbReference type="GO" id="GO:0009653">
    <property type="term" value="P:anatomical structure morphogenesis"/>
    <property type="evidence" value="ECO:0007669"/>
    <property type="project" value="UniProtKB-ARBA"/>
</dbReference>
<comment type="caution">
    <text evidence="12">The sequence shown here is derived from an EMBL/GenBank/DDBJ whole genome shotgun (WGS) entry which is preliminary data.</text>
</comment>
<sequence length="278" mass="29843">TVPVRIRSFGQTVEVEAGSSFTLPCAVVGSPAPAVTWTHLGRDTIPQTQTLADHSLHVSVAGADVAGNYTCHAHNPGGRDEASWVVQVVQPPPPPTLRVQYATETSIHLSWDPPGDGGKPITGYILRYSLEGDKTWVEEAVEPGEATYSVQKLRCGSTYHLQVAAVNLVGRGEASPTVNTRTRGAAPRQPRHQDLVSVNSSYVTLHLYTWPSGGCPFTCWAVEYRPHSESNFIPVASHLAGDTDSLTLPELAPLTWYQLRITAHNAAGSATAVYDVAT</sequence>
<evidence type="ECO:0000259" key="11">
    <source>
        <dbReference type="PROSITE" id="PS50853"/>
    </source>
</evidence>
<evidence type="ECO:0000256" key="7">
    <source>
        <dbReference type="ARBA" id="ARBA00023136"/>
    </source>
</evidence>
<evidence type="ECO:0000256" key="2">
    <source>
        <dbReference type="ARBA" id="ARBA00022692"/>
    </source>
</evidence>
<dbReference type="InterPro" id="IPR003599">
    <property type="entry name" value="Ig_sub"/>
</dbReference>
<evidence type="ECO:0000256" key="3">
    <source>
        <dbReference type="ARBA" id="ARBA00022729"/>
    </source>
</evidence>
<evidence type="ECO:0000256" key="9">
    <source>
        <dbReference type="ARBA" id="ARBA00023319"/>
    </source>
</evidence>
<dbReference type="InterPro" id="IPR036179">
    <property type="entry name" value="Ig-like_dom_sf"/>
</dbReference>
<dbReference type="InterPro" id="IPR056754">
    <property type="entry name" value="DSCAM/DSCAML_C"/>
</dbReference>
<dbReference type="InterPro" id="IPR050964">
    <property type="entry name" value="Striated_Muscle_Regulatory"/>
</dbReference>
<feature type="domain" description="Fibronectin type-III" evidence="11">
    <location>
        <begin position="186"/>
        <end position="278"/>
    </location>
</feature>
<dbReference type="PROSITE" id="PS50835">
    <property type="entry name" value="IG_LIKE"/>
    <property type="match status" value="1"/>
</dbReference>
<dbReference type="GO" id="GO:0016020">
    <property type="term" value="C:membrane"/>
    <property type="evidence" value="ECO:0007669"/>
    <property type="project" value="UniProtKB-SubCell"/>
</dbReference>
<gene>
    <name evidence="12" type="ORF">OTU49_000093</name>
</gene>
<dbReference type="GO" id="GO:0030154">
    <property type="term" value="P:cell differentiation"/>
    <property type="evidence" value="ECO:0007669"/>
    <property type="project" value="UniProtKB-ARBA"/>
</dbReference>
<dbReference type="EMBL" id="JARKIK010000019">
    <property type="protein sequence ID" value="KAK8745263.1"/>
    <property type="molecule type" value="Genomic_DNA"/>
</dbReference>
<keyword evidence="9" id="KW-0393">Immunoglobulin domain</keyword>
<evidence type="ECO:0000313" key="13">
    <source>
        <dbReference type="Proteomes" id="UP001445076"/>
    </source>
</evidence>
<keyword evidence="6" id="KW-1133">Transmembrane helix</keyword>
<feature type="non-terminal residue" evidence="12">
    <location>
        <position position="1"/>
    </location>
</feature>
<dbReference type="SMART" id="SM00060">
    <property type="entry name" value="FN3"/>
    <property type="match status" value="2"/>
</dbReference>
<keyword evidence="8" id="KW-1015">Disulfide bond</keyword>
<proteinExistence type="predicted"/>
<keyword evidence="3" id="KW-0732">Signal</keyword>
<dbReference type="PROSITE" id="PS50853">
    <property type="entry name" value="FN3"/>
    <property type="match status" value="2"/>
</dbReference>
<evidence type="ECO:0000256" key="1">
    <source>
        <dbReference type="ARBA" id="ARBA00004167"/>
    </source>
</evidence>